<reference evidence="3" key="2">
    <citation type="submission" date="2022-07" db="EMBL/GenBank/DDBJ databases">
        <authorList>
            <person name="Goncalves M.F.M."/>
            <person name="Hilario S."/>
            <person name="Van De Peer Y."/>
            <person name="Esteves A.C."/>
            <person name="Alves A."/>
        </authorList>
    </citation>
    <scope>NUCLEOTIDE SEQUENCE</scope>
    <source>
        <strain evidence="3">MUM 19.33</strain>
    </source>
</reference>
<proteinExistence type="predicted"/>
<dbReference type="Gene3D" id="2.120.10.10">
    <property type="match status" value="1"/>
</dbReference>
<keyword evidence="4" id="KW-1185">Reference proteome</keyword>
<protein>
    <submittedName>
        <fullName evidence="3">Uncharacterized protein</fullName>
    </submittedName>
</protein>
<dbReference type="SUPFAM" id="SSF50939">
    <property type="entry name" value="Sialidases"/>
    <property type="match status" value="1"/>
</dbReference>
<dbReference type="CDD" id="cd15482">
    <property type="entry name" value="Sialidase_non-viral"/>
    <property type="match status" value="1"/>
</dbReference>
<keyword evidence="2" id="KW-0732">Signal</keyword>
<dbReference type="AlphaFoldDB" id="A0A9Q0BDE5"/>
<dbReference type="OrthoDB" id="2130735at2759"/>
<dbReference type="RefSeq" id="XP_051361326.1">
    <property type="nucleotide sequence ID" value="XM_051507497.1"/>
</dbReference>
<organism evidence="3 4">
    <name type="scientific">Emericellopsis cladophorae</name>
    <dbReference type="NCBI Taxonomy" id="2686198"/>
    <lineage>
        <taxon>Eukaryota</taxon>
        <taxon>Fungi</taxon>
        <taxon>Dikarya</taxon>
        <taxon>Ascomycota</taxon>
        <taxon>Pezizomycotina</taxon>
        <taxon>Sordariomycetes</taxon>
        <taxon>Hypocreomycetidae</taxon>
        <taxon>Hypocreales</taxon>
        <taxon>Bionectriaceae</taxon>
        <taxon>Emericellopsis</taxon>
    </lineage>
</organism>
<feature type="region of interest" description="Disordered" evidence="1">
    <location>
        <begin position="388"/>
        <end position="422"/>
    </location>
</feature>
<gene>
    <name evidence="3" type="ORF">J7T54_002868</name>
</gene>
<comment type="caution">
    <text evidence="3">The sequence shown here is derived from an EMBL/GenBank/DDBJ whole genome shotgun (WGS) entry which is preliminary data.</text>
</comment>
<evidence type="ECO:0000313" key="3">
    <source>
        <dbReference type="EMBL" id="KAI6780470.1"/>
    </source>
</evidence>
<name>A0A9Q0BDE5_9HYPO</name>
<evidence type="ECO:0000256" key="2">
    <source>
        <dbReference type="SAM" id="SignalP"/>
    </source>
</evidence>
<dbReference type="EMBL" id="JAGIXG020000032">
    <property type="protein sequence ID" value="KAI6780470.1"/>
    <property type="molecule type" value="Genomic_DNA"/>
</dbReference>
<evidence type="ECO:0000313" key="4">
    <source>
        <dbReference type="Proteomes" id="UP001055219"/>
    </source>
</evidence>
<dbReference type="GeneID" id="75829374"/>
<dbReference type="PANTHER" id="PTHR38792">
    <property type="entry name" value="BNR/ASP-BOX REPEAT DOMAIN PROTEIN (AFU_ORTHOLOGUE AFUA_7G06430)-RELATED"/>
    <property type="match status" value="1"/>
</dbReference>
<sequence>MKSTLTAALLATLASAQQGLQPPVQTNVTVFAPPENYTIPKVLYGRVRALECPGNDVLLATWENYLPVDGESEGCPPDCPENPYIPIYESFDQGQTWAERSRVYDTQNGWGLRYQPELFELTEQIGDYEPGTLLVAANSIPADLNGTRIDIYFSTDEGHTWEFASNVAEGGYAVPDNQYDPIWEPFIVTHEGQLIVYYADQREPGTNGTLGQKLSHQVTDDLQSWGPVVERPGMPVLAELPNGKWIYVFEWLNTDVVENQPGEPAFEFYYRIADSPLEVADAEDVPLLPFNSDSQPRGTPYVVWTPAGGENGTLIAGDNYHTGIYKNTQLGARDAWEYVETPAGLAYSRSFLVLPNDPSRIMIIAPGPNPGVGDNIVYVSTIDIDDDETPYPERYTGHQATSGKCASRGEDAAPTDSTPTPIATPPVQTALADKLATNGVAFAAVLGAAALL</sequence>
<reference evidence="3" key="1">
    <citation type="journal article" date="2021" name="J Fungi (Basel)">
        <title>Genomic and Metabolomic Analyses of the Marine Fungus Emericellopsis cladophorae: Insights into Saltwater Adaptability Mechanisms and Its Biosynthetic Potential.</title>
        <authorList>
            <person name="Goncalves M.F.M."/>
            <person name="Hilario S."/>
            <person name="Van de Peer Y."/>
            <person name="Esteves A.C."/>
            <person name="Alves A."/>
        </authorList>
    </citation>
    <scope>NUCLEOTIDE SEQUENCE</scope>
    <source>
        <strain evidence="3">MUM 19.33</strain>
    </source>
</reference>
<feature type="chain" id="PRO_5040189485" evidence="2">
    <location>
        <begin position="17"/>
        <end position="452"/>
    </location>
</feature>
<dbReference type="Proteomes" id="UP001055219">
    <property type="component" value="Unassembled WGS sequence"/>
</dbReference>
<evidence type="ECO:0000256" key="1">
    <source>
        <dbReference type="SAM" id="MobiDB-lite"/>
    </source>
</evidence>
<dbReference type="InterPro" id="IPR036278">
    <property type="entry name" value="Sialidase_sf"/>
</dbReference>
<dbReference type="PANTHER" id="PTHR38792:SF3">
    <property type="entry name" value="BNR_ASP-BOX REPEAT DOMAIN PROTEIN (AFU_ORTHOLOGUE AFUA_7G06430)-RELATED"/>
    <property type="match status" value="1"/>
</dbReference>
<feature type="signal peptide" evidence="2">
    <location>
        <begin position="1"/>
        <end position="16"/>
    </location>
</feature>
<accession>A0A9Q0BDE5</accession>